<dbReference type="PANTHER" id="PTHR31793:SF37">
    <property type="entry name" value="ACYL-COA THIOESTER HYDROLASE YBGC"/>
    <property type="match status" value="1"/>
</dbReference>
<dbReference type="Pfam" id="PF13279">
    <property type="entry name" value="4HBT_2"/>
    <property type="match status" value="1"/>
</dbReference>
<evidence type="ECO:0000313" key="3">
    <source>
        <dbReference type="Proteomes" id="UP000262073"/>
    </source>
</evidence>
<proteinExistence type="predicted"/>
<protein>
    <submittedName>
        <fullName evidence="2">Acyl-CoA thioesterase</fullName>
    </submittedName>
</protein>
<accession>A0A346NNG5</accession>
<dbReference type="AlphaFoldDB" id="A0A346NNG5"/>
<dbReference type="Proteomes" id="UP000262073">
    <property type="component" value="Chromosome"/>
</dbReference>
<dbReference type="EMBL" id="CP031769">
    <property type="protein sequence ID" value="AXR07072.1"/>
    <property type="molecule type" value="Genomic_DNA"/>
</dbReference>
<evidence type="ECO:0000313" key="2">
    <source>
        <dbReference type="EMBL" id="AXR07072.1"/>
    </source>
</evidence>
<gene>
    <name evidence="2" type="ORF">D0Y50_12355</name>
</gene>
<dbReference type="SUPFAM" id="SSF54637">
    <property type="entry name" value="Thioesterase/thiol ester dehydrase-isomerase"/>
    <property type="match status" value="1"/>
</dbReference>
<sequence>MQSLSWLHEQPYIENWKVEDAHIDHYGHVNNQAYLAQLEALAWAHTNALGLTLDDYRHLDRAMVIRRHELNYHLPSHLGDELACATWITSCDNKLSLTRQFQFICRRRQQTVFSATTGFVCTSLNNGTPKRMPPVFIQVYGQACI</sequence>
<dbReference type="InterPro" id="IPR029069">
    <property type="entry name" value="HotDog_dom_sf"/>
</dbReference>
<dbReference type="InterPro" id="IPR050563">
    <property type="entry name" value="4-hydroxybenzoyl-CoA_TE"/>
</dbReference>
<dbReference type="PANTHER" id="PTHR31793">
    <property type="entry name" value="4-HYDROXYBENZOYL-COA THIOESTERASE FAMILY MEMBER"/>
    <property type="match status" value="1"/>
</dbReference>
<dbReference type="Gene3D" id="3.10.129.10">
    <property type="entry name" value="Hotdog Thioesterase"/>
    <property type="match status" value="1"/>
</dbReference>
<dbReference type="GO" id="GO:0047617">
    <property type="term" value="F:fatty acyl-CoA hydrolase activity"/>
    <property type="evidence" value="ECO:0007669"/>
    <property type="project" value="TreeGrafter"/>
</dbReference>
<dbReference type="KEGG" id="salm:D0Y50_12355"/>
<organism evidence="2 3">
    <name type="scientific">Salinimonas sediminis</name>
    <dbReference type="NCBI Taxonomy" id="2303538"/>
    <lineage>
        <taxon>Bacteria</taxon>
        <taxon>Pseudomonadati</taxon>
        <taxon>Pseudomonadota</taxon>
        <taxon>Gammaproteobacteria</taxon>
        <taxon>Alteromonadales</taxon>
        <taxon>Alteromonadaceae</taxon>
        <taxon>Alteromonas/Salinimonas group</taxon>
        <taxon>Salinimonas</taxon>
    </lineage>
</organism>
<dbReference type="RefSeq" id="WP_108568286.1">
    <property type="nucleotide sequence ID" value="NZ_CP031769.1"/>
</dbReference>
<reference evidence="2 3" key="1">
    <citation type="submission" date="2018-08" db="EMBL/GenBank/DDBJ databases">
        <title>Salinimonas sediminis sp. nov., a piezophilic bacterium isolated from a deep-sea sediment sample from the New Britain Trench.</title>
        <authorList>
            <person name="Cao J."/>
        </authorList>
    </citation>
    <scope>NUCLEOTIDE SEQUENCE [LARGE SCALE GENOMIC DNA]</scope>
    <source>
        <strain evidence="2 3">N102</strain>
    </source>
</reference>
<keyword evidence="3" id="KW-1185">Reference proteome</keyword>
<dbReference type="OrthoDB" id="9801517at2"/>
<evidence type="ECO:0000256" key="1">
    <source>
        <dbReference type="ARBA" id="ARBA00022801"/>
    </source>
</evidence>
<name>A0A346NNG5_9ALTE</name>
<keyword evidence="1" id="KW-0378">Hydrolase</keyword>
<dbReference type="CDD" id="cd00586">
    <property type="entry name" value="4HBT"/>
    <property type="match status" value="1"/>
</dbReference>